<keyword evidence="17" id="KW-1185">Reference proteome</keyword>
<accession>A0A9P5YG89</accession>
<dbReference type="GO" id="GO:0005506">
    <property type="term" value="F:iron ion binding"/>
    <property type="evidence" value="ECO:0007669"/>
    <property type="project" value="InterPro"/>
</dbReference>
<comment type="pathway">
    <text evidence="3">Secondary metabolite biosynthesis.</text>
</comment>
<feature type="binding site" description="axial binding residue" evidence="14">
    <location>
        <position position="403"/>
    </location>
    <ligand>
        <name>heme</name>
        <dbReference type="ChEBI" id="CHEBI:30413"/>
    </ligand>
    <ligandPart>
        <name>Fe</name>
        <dbReference type="ChEBI" id="CHEBI:18248"/>
    </ligandPart>
</feature>
<keyword evidence="7 14" id="KW-0479">Metal-binding</keyword>
<dbReference type="Gene3D" id="1.10.630.10">
    <property type="entry name" value="Cytochrome P450"/>
    <property type="match status" value="1"/>
</dbReference>
<keyword evidence="13" id="KW-0325">Glycoprotein</keyword>
<dbReference type="PRINTS" id="PR00385">
    <property type="entry name" value="P450"/>
</dbReference>
<evidence type="ECO:0000256" key="5">
    <source>
        <dbReference type="ARBA" id="ARBA00022617"/>
    </source>
</evidence>
<dbReference type="CDD" id="cd11065">
    <property type="entry name" value="CYP64-like"/>
    <property type="match status" value="1"/>
</dbReference>
<dbReference type="Proteomes" id="UP000807353">
    <property type="component" value="Unassembled WGS sequence"/>
</dbReference>
<dbReference type="GO" id="GO:0004497">
    <property type="term" value="F:monooxygenase activity"/>
    <property type="evidence" value="ECO:0007669"/>
    <property type="project" value="UniProtKB-KW"/>
</dbReference>
<protein>
    <submittedName>
        <fullName evidence="16">Cytochrome P450</fullName>
    </submittedName>
</protein>
<gene>
    <name evidence="16" type="ORF">BDZ94DRAFT_1279854</name>
</gene>
<evidence type="ECO:0000313" key="16">
    <source>
        <dbReference type="EMBL" id="KAF9468328.1"/>
    </source>
</evidence>
<dbReference type="AlphaFoldDB" id="A0A9P5YG89"/>
<keyword evidence="12" id="KW-0472">Membrane</keyword>
<dbReference type="PANTHER" id="PTHR46300:SF2">
    <property type="entry name" value="CYTOCHROME P450 MONOOXYGENASE ALNH-RELATED"/>
    <property type="match status" value="1"/>
</dbReference>
<sequence length="479" mass="53715">MWYWKKCAQYRAKSKGFPLPPGPPRNHLIGNLLDIPSSLPWNRFLEWKYQYGDIVSVEVLGNRIILLNSIATANDLLQKRSNNYSDRLVPRMGGKLMGLDQSFTMLPLGPAWKQQRKLTHTSLSAEAVRKYFTIQEDIAALYLDGLIMNPKDFISQLRLATGRIIMSITYGFPIQTSDNLYISEAESTMRLIGESMVPGAYLVDLIPWLSRLPSWLPFNTIHKTAASGRAQIETMTLRPFEHVKCDMEAGTAHPSFTLDCLKDLQSADTYAVVLSFILAMAKYPKVQEAIKKEIDQVVGGERLPTFQDRVNLPYVNATIKEALRWKAALPLGFARTVKNDDFFQGYYIPAGSIVLSNIWAIAHDEKSGILPEEFCPERFLKNHVHETAIDPYTYVFGFGPRVCPGKSLGDNNLFALVTGLMATMNIMSPIGADGKPVNIDPQYTSGFVSHSESFDVIITPRSAQATELIKERVSHTTSQ</sequence>
<dbReference type="PANTHER" id="PTHR46300">
    <property type="entry name" value="P450, PUTATIVE (EUROFUNG)-RELATED-RELATED"/>
    <property type="match status" value="1"/>
</dbReference>
<keyword evidence="6" id="KW-0812">Transmembrane</keyword>
<evidence type="ECO:0000256" key="6">
    <source>
        <dbReference type="ARBA" id="ARBA00022692"/>
    </source>
</evidence>
<comment type="subcellular location">
    <subcellularLocation>
        <location evidence="2">Membrane</location>
        <topology evidence="2">Single-pass membrane protein</topology>
    </subcellularLocation>
</comment>
<evidence type="ECO:0000313" key="17">
    <source>
        <dbReference type="Proteomes" id="UP000807353"/>
    </source>
</evidence>
<evidence type="ECO:0000256" key="3">
    <source>
        <dbReference type="ARBA" id="ARBA00005179"/>
    </source>
</evidence>
<dbReference type="EMBL" id="MU150233">
    <property type="protein sequence ID" value="KAF9468328.1"/>
    <property type="molecule type" value="Genomic_DNA"/>
</dbReference>
<evidence type="ECO:0000256" key="8">
    <source>
        <dbReference type="ARBA" id="ARBA00022989"/>
    </source>
</evidence>
<comment type="caution">
    <text evidence="16">The sequence shown here is derived from an EMBL/GenBank/DDBJ whole genome shotgun (WGS) entry which is preliminary data.</text>
</comment>
<evidence type="ECO:0000256" key="13">
    <source>
        <dbReference type="ARBA" id="ARBA00023180"/>
    </source>
</evidence>
<dbReference type="InterPro" id="IPR017972">
    <property type="entry name" value="Cyt_P450_CS"/>
</dbReference>
<evidence type="ECO:0000256" key="9">
    <source>
        <dbReference type="ARBA" id="ARBA00023002"/>
    </source>
</evidence>
<dbReference type="InterPro" id="IPR001128">
    <property type="entry name" value="Cyt_P450"/>
</dbReference>
<comment type="similarity">
    <text evidence="4 15">Belongs to the cytochrome P450 family.</text>
</comment>
<evidence type="ECO:0000256" key="11">
    <source>
        <dbReference type="ARBA" id="ARBA00023033"/>
    </source>
</evidence>
<dbReference type="SUPFAM" id="SSF48264">
    <property type="entry name" value="Cytochrome P450"/>
    <property type="match status" value="1"/>
</dbReference>
<keyword evidence="8" id="KW-1133">Transmembrane helix</keyword>
<dbReference type="InterPro" id="IPR050364">
    <property type="entry name" value="Cytochrome_P450_fung"/>
</dbReference>
<evidence type="ECO:0000256" key="2">
    <source>
        <dbReference type="ARBA" id="ARBA00004167"/>
    </source>
</evidence>
<evidence type="ECO:0000256" key="15">
    <source>
        <dbReference type="RuleBase" id="RU000461"/>
    </source>
</evidence>
<dbReference type="PROSITE" id="PS00086">
    <property type="entry name" value="CYTOCHROME_P450"/>
    <property type="match status" value="1"/>
</dbReference>
<dbReference type="InterPro" id="IPR036396">
    <property type="entry name" value="Cyt_P450_sf"/>
</dbReference>
<name>A0A9P5YG89_9AGAR</name>
<proteinExistence type="inferred from homology"/>
<dbReference type="InterPro" id="IPR002401">
    <property type="entry name" value="Cyt_P450_E_grp-I"/>
</dbReference>
<evidence type="ECO:0000256" key="14">
    <source>
        <dbReference type="PIRSR" id="PIRSR602401-1"/>
    </source>
</evidence>
<evidence type="ECO:0000256" key="4">
    <source>
        <dbReference type="ARBA" id="ARBA00010617"/>
    </source>
</evidence>
<dbReference type="GO" id="GO:0020037">
    <property type="term" value="F:heme binding"/>
    <property type="evidence" value="ECO:0007669"/>
    <property type="project" value="InterPro"/>
</dbReference>
<keyword evidence="10 14" id="KW-0408">Iron</keyword>
<reference evidence="16" key="1">
    <citation type="submission" date="2020-11" db="EMBL/GenBank/DDBJ databases">
        <authorList>
            <consortium name="DOE Joint Genome Institute"/>
            <person name="Ahrendt S."/>
            <person name="Riley R."/>
            <person name="Andreopoulos W."/>
            <person name="Labutti K."/>
            <person name="Pangilinan J."/>
            <person name="Ruiz-Duenas F.J."/>
            <person name="Barrasa J.M."/>
            <person name="Sanchez-Garcia M."/>
            <person name="Camarero S."/>
            <person name="Miyauchi S."/>
            <person name="Serrano A."/>
            <person name="Linde D."/>
            <person name="Babiker R."/>
            <person name="Drula E."/>
            <person name="Ayuso-Fernandez I."/>
            <person name="Pacheco R."/>
            <person name="Padilla G."/>
            <person name="Ferreira P."/>
            <person name="Barriuso J."/>
            <person name="Kellner H."/>
            <person name="Castanera R."/>
            <person name="Alfaro M."/>
            <person name="Ramirez L."/>
            <person name="Pisabarro A.G."/>
            <person name="Kuo A."/>
            <person name="Tritt A."/>
            <person name="Lipzen A."/>
            <person name="He G."/>
            <person name="Yan M."/>
            <person name="Ng V."/>
            <person name="Cullen D."/>
            <person name="Martin F."/>
            <person name="Rosso M.-N."/>
            <person name="Henrissat B."/>
            <person name="Hibbett D."/>
            <person name="Martinez A.T."/>
            <person name="Grigoriev I.V."/>
        </authorList>
    </citation>
    <scope>NUCLEOTIDE SEQUENCE</scope>
    <source>
        <strain evidence="16">CBS 247.69</strain>
    </source>
</reference>
<dbReference type="PRINTS" id="PR00463">
    <property type="entry name" value="EP450I"/>
</dbReference>
<evidence type="ECO:0000256" key="1">
    <source>
        <dbReference type="ARBA" id="ARBA00001971"/>
    </source>
</evidence>
<keyword evidence="11 15" id="KW-0503">Monooxygenase</keyword>
<keyword evidence="9 15" id="KW-0560">Oxidoreductase</keyword>
<evidence type="ECO:0000256" key="7">
    <source>
        <dbReference type="ARBA" id="ARBA00022723"/>
    </source>
</evidence>
<dbReference type="GO" id="GO:0016020">
    <property type="term" value="C:membrane"/>
    <property type="evidence" value="ECO:0007669"/>
    <property type="project" value="UniProtKB-SubCell"/>
</dbReference>
<evidence type="ECO:0000256" key="12">
    <source>
        <dbReference type="ARBA" id="ARBA00023136"/>
    </source>
</evidence>
<dbReference type="GO" id="GO:0016705">
    <property type="term" value="F:oxidoreductase activity, acting on paired donors, with incorporation or reduction of molecular oxygen"/>
    <property type="evidence" value="ECO:0007669"/>
    <property type="project" value="InterPro"/>
</dbReference>
<dbReference type="OrthoDB" id="2789670at2759"/>
<organism evidence="16 17">
    <name type="scientific">Collybia nuda</name>
    <dbReference type="NCBI Taxonomy" id="64659"/>
    <lineage>
        <taxon>Eukaryota</taxon>
        <taxon>Fungi</taxon>
        <taxon>Dikarya</taxon>
        <taxon>Basidiomycota</taxon>
        <taxon>Agaricomycotina</taxon>
        <taxon>Agaricomycetes</taxon>
        <taxon>Agaricomycetidae</taxon>
        <taxon>Agaricales</taxon>
        <taxon>Tricholomatineae</taxon>
        <taxon>Clitocybaceae</taxon>
        <taxon>Collybia</taxon>
    </lineage>
</organism>
<keyword evidence="5 14" id="KW-0349">Heme</keyword>
<evidence type="ECO:0000256" key="10">
    <source>
        <dbReference type="ARBA" id="ARBA00023004"/>
    </source>
</evidence>
<dbReference type="Pfam" id="PF00067">
    <property type="entry name" value="p450"/>
    <property type="match status" value="2"/>
</dbReference>
<comment type="cofactor">
    <cofactor evidence="1 14">
        <name>heme</name>
        <dbReference type="ChEBI" id="CHEBI:30413"/>
    </cofactor>
</comment>